<dbReference type="PANTHER" id="PTHR37732:SF2">
    <property type="entry name" value="SEED MATURATION PROTEIN 1"/>
    <property type="match status" value="1"/>
</dbReference>
<evidence type="ECO:0008006" key="5">
    <source>
        <dbReference type="Google" id="ProtNLM"/>
    </source>
</evidence>
<dbReference type="PANTHER" id="PTHR37732">
    <property type="entry name" value="OS08G0104400 PROTEIN"/>
    <property type="match status" value="1"/>
</dbReference>
<reference evidence="3" key="2">
    <citation type="submission" date="2017-02" db="EMBL/GenBank/DDBJ databases">
        <title>Sunflower complete genome.</title>
        <authorList>
            <person name="Langlade N."/>
            <person name="Munos S."/>
        </authorList>
    </citation>
    <scope>NUCLEOTIDE SEQUENCE [LARGE SCALE GENOMIC DNA]</scope>
    <source>
        <tissue evidence="3">Leaves</tissue>
    </source>
</reference>
<evidence type="ECO:0000313" key="2">
    <source>
        <dbReference type="EMBL" id="KAF5781393.1"/>
    </source>
</evidence>
<name>A0A251TAJ9_HELAN</name>
<organism evidence="3 4">
    <name type="scientific">Helianthus annuus</name>
    <name type="common">Common sunflower</name>
    <dbReference type="NCBI Taxonomy" id="4232"/>
    <lineage>
        <taxon>Eukaryota</taxon>
        <taxon>Viridiplantae</taxon>
        <taxon>Streptophyta</taxon>
        <taxon>Embryophyta</taxon>
        <taxon>Tracheophyta</taxon>
        <taxon>Spermatophyta</taxon>
        <taxon>Magnoliopsida</taxon>
        <taxon>eudicotyledons</taxon>
        <taxon>Gunneridae</taxon>
        <taxon>Pentapetalae</taxon>
        <taxon>asterids</taxon>
        <taxon>campanulids</taxon>
        <taxon>Asterales</taxon>
        <taxon>Asteraceae</taxon>
        <taxon>Asteroideae</taxon>
        <taxon>Heliantheae alliance</taxon>
        <taxon>Heliantheae</taxon>
        <taxon>Helianthus</taxon>
    </lineage>
</organism>
<reference evidence="2" key="3">
    <citation type="submission" date="2020-06" db="EMBL/GenBank/DDBJ databases">
        <title>Helianthus annuus Genome sequencing and assembly Release 2.</title>
        <authorList>
            <person name="Gouzy J."/>
            <person name="Langlade N."/>
            <person name="Munos S."/>
        </authorList>
    </citation>
    <scope>NUCLEOTIDE SEQUENCE</scope>
    <source>
        <tissue evidence="2">Leaves</tissue>
    </source>
</reference>
<sequence>MAKNKDDIKYATAQAKLSEDESLRVAYVANTPLEAGKIADSEPVDLFAAAHNISNQQQQDKRVIAESKPLDIFSAAKGVSDANQMDEGTANRKP</sequence>
<gene>
    <name evidence="3" type="ORF">HannXRQ_Chr11g0334671</name>
    <name evidence="2" type="ORF">HanXRQr2_Chr11g0483061</name>
</gene>
<dbReference type="EMBL" id="MNCJ02000326">
    <property type="protein sequence ID" value="KAF5781393.1"/>
    <property type="molecule type" value="Genomic_DNA"/>
</dbReference>
<feature type="region of interest" description="Disordered" evidence="1">
    <location>
        <begin position="75"/>
        <end position="94"/>
    </location>
</feature>
<dbReference type="OMA" id="MFDSNKA"/>
<dbReference type="InterPro" id="IPR044984">
    <property type="entry name" value="SMP1"/>
</dbReference>
<proteinExistence type="predicted"/>
<dbReference type="STRING" id="4232.A0A251TAJ9"/>
<dbReference type="InParanoid" id="A0A251TAJ9"/>
<dbReference type="EMBL" id="CM007900">
    <property type="protein sequence ID" value="OTG07809.1"/>
    <property type="molecule type" value="Genomic_DNA"/>
</dbReference>
<evidence type="ECO:0000313" key="3">
    <source>
        <dbReference type="EMBL" id="OTG07809.1"/>
    </source>
</evidence>
<dbReference type="AlphaFoldDB" id="A0A251TAJ9"/>
<dbReference type="GO" id="GO:0010162">
    <property type="term" value="P:seed dormancy process"/>
    <property type="evidence" value="ECO:0007669"/>
    <property type="project" value="InterPro"/>
</dbReference>
<dbReference type="Proteomes" id="UP000215914">
    <property type="component" value="Chromosome 11"/>
</dbReference>
<dbReference type="Gramene" id="mRNA:HanXRQr2_Chr11g0483061">
    <property type="protein sequence ID" value="CDS:HanXRQr2_Chr11g0483061.1"/>
    <property type="gene ID" value="HanXRQr2_Chr11g0483061"/>
</dbReference>
<evidence type="ECO:0000256" key="1">
    <source>
        <dbReference type="SAM" id="MobiDB-lite"/>
    </source>
</evidence>
<reference evidence="2 4" key="1">
    <citation type="journal article" date="2017" name="Nature">
        <title>The sunflower genome provides insights into oil metabolism, flowering and Asterid evolution.</title>
        <authorList>
            <person name="Badouin H."/>
            <person name="Gouzy J."/>
            <person name="Grassa C.J."/>
            <person name="Murat F."/>
            <person name="Staton S.E."/>
            <person name="Cottret L."/>
            <person name="Lelandais-Briere C."/>
            <person name="Owens G.L."/>
            <person name="Carrere S."/>
            <person name="Mayjonade B."/>
            <person name="Legrand L."/>
            <person name="Gill N."/>
            <person name="Kane N.C."/>
            <person name="Bowers J.E."/>
            <person name="Hubner S."/>
            <person name="Bellec A."/>
            <person name="Berard A."/>
            <person name="Berges H."/>
            <person name="Blanchet N."/>
            <person name="Boniface M.C."/>
            <person name="Brunel D."/>
            <person name="Catrice O."/>
            <person name="Chaidir N."/>
            <person name="Claudel C."/>
            <person name="Donnadieu C."/>
            <person name="Faraut T."/>
            <person name="Fievet G."/>
            <person name="Helmstetter N."/>
            <person name="King M."/>
            <person name="Knapp S.J."/>
            <person name="Lai Z."/>
            <person name="Le Paslier M.C."/>
            <person name="Lippi Y."/>
            <person name="Lorenzon L."/>
            <person name="Mandel J.R."/>
            <person name="Marage G."/>
            <person name="Marchand G."/>
            <person name="Marquand E."/>
            <person name="Bret-Mestries E."/>
            <person name="Morien E."/>
            <person name="Nambeesan S."/>
            <person name="Nguyen T."/>
            <person name="Pegot-Espagnet P."/>
            <person name="Pouilly N."/>
            <person name="Raftis F."/>
            <person name="Sallet E."/>
            <person name="Schiex T."/>
            <person name="Thomas J."/>
            <person name="Vandecasteele C."/>
            <person name="Vares D."/>
            <person name="Vear F."/>
            <person name="Vautrin S."/>
            <person name="Crespi M."/>
            <person name="Mangin B."/>
            <person name="Burke J.M."/>
            <person name="Salse J."/>
            <person name="Munos S."/>
            <person name="Vincourt P."/>
            <person name="Rieseberg L.H."/>
            <person name="Langlade N.B."/>
        </authorList>
    </citation>
    <scope>NUCLEOTIDE SEQUENCE [LARGE SCALE GENOMIC DNA]</scope>
    <source>
        <strain evidence="4">cv. SF193</strain>
        <tissue evidence="2">Leaves</tissue>
    </source>
</reference>
<dbReference type="FunCoup" id="A0A251TAJ9">
    <property type="interactions" value="88"/>
</dbReference>
<protein>
    <recommendedName>
        <fullName evidence="5">Seed maturation protein</fullName>
    </recommendedName>
</protein>
<keyword evidence="4" id="KW-1185">Reference proteome</keyword>
<accession>A0A251TAJ9</accession>
<evidence type="ECO:0000313" key="4">
    <source>
        <dbReference type="Proteomes" id="UP000215914"/>
    </source>
</evidence>
<dbReference type="OrthoDB" id="1653447at2759"/>